<protein>
    <recommendedName>
        <fullName evidence="9">Bidirectional sugar transporter SWEET</fullName>
    </recommendedName>
</protein>
<evidence type="ECO:0000256" key="9">
    <source>
        <dbReference type="RuleBase" id="RU910715"/>
    </source>
</evidence>
<evidence type="ECO:0000313" key="10">
    <source>
        <dbReference type="EMBL" id="KDP31116.1"/>
    </source>
</evidence>
<keyword evidence="8 9" id="KW-0472">Membrane</keyword>
<dbReference type="GO" id="GO:0012505">
    <property type="term" value="C:endomembrane system"/>
    <property type="evidence" value="ECO:0007669"/>
    <property type="project" value="UniProtKB-SubCell"/>
</dbReference>
<evidence type="ECO:0000256" key="5">
    <source>
        <dbReference type="ARBA" id="ARBA00022692"/>
    </source>
</evidence>
<feature type="transmembrane region" description="Helical" evidence="9">
    <location>
        <begin position="102"/>
        <end position="125"/>
    </location>
</feature>
<keyword evidence="4 9" id="KW-0762">Sugar transport</keyword>
<dbReference type="Pfam" id="PF03083">
    <property type="entry name" value="MtN3_slv"/>
    <property type="match status" value="2"/>
</dbReference>
<organism evidence="10 11">
    <name type="scientific">Jatropha curcas</name>
    <name type="common">Barbados nut</name>
    <dbReference type="NCBI Taxonomy" id="180498"/>
    <lineage>
        <taxon>Eukaryota</taxon>
        <taxon>Viridiplantae</taxon>
        <taxon>Streptophyta</taxon>
        <taxon>Embryophyta</taxon>
        <taxon>Tracheophyta</taxon>
        <taxon>Spermatophyta</taxon>
        <taxon>Magnoliopsida</taxon>
        <taxon>eudicotyledons</taxon>
        <taxon>Gunneridae</taxon>
        <taxon>Pentapetalae</taxon>
        <taxon>rosids</taxon>
        <taxon>fabids</taxon>
        <taxon>Malpighiales</taxon>
        <taxon>Euphorbiaceae</taxon>
        <taxon>Crotonoideae</taxon>
        <taxon>Jatropheae</taxon>
        <taxon>Jatropha</taxon>
    </lineage>
</organism>
<dbReference type="InterPro" id="IPR047664">
    <property type="entry name" value="SWEET"/>
</dbReference>
<dbReference type="PANTHER" id="PTHR10791:SF159">
    <property type="entry name" value="BIDIRECTIONAL SUGAR TRANSPORTER SWEET5"/>
    <property type="match status" value="1"/>
</dbReference>
<evidence type="ECO:0000256" key="4">
    <source>
        <dbReference type="ARBA" id="ARBA00022597"/>
    </source>
</evidence>
<dbReference type="FunFam" id="1.20.1280.290:FF:000001">
    <property type="entry name" value="Bidirectional sugar transporter SWEET"/>
    <property type="match status" value="1"/>
</dbReference>
<dbReference type="Gene3D" id="1.20.1280.290">
    <property type="match status" value="2"/>
</dbReference>
<feature type="transmembrane region" description="Helical" evidence="9">
    <location>
        <begin position="46"/>
        <end position="64"/>
    </location>
</feature>
<keyword evidence="7 9" id="KW-1133">Transmembrane helix</keyword>
<name>A0A067K4H0_JATCU</name>
<reference evidence="10 11" key="1">
    <citation type="journal article" date="2014" name="PLoS ONE">
        <title>Global Analysis of Gene Expression Profiles in Physic Nut (Jatropha curcas L.) Seedlings Exposed to Salt Stress.</title>
        <authorList>
            <person name="Zhang L."/>
            <person name="Zhang C."/>
            <person name="Wu P."/>
            <person name="Chen Y."/>
            <person name="Li M."/>
            <person name="Jiang H."/>
            <person name="Wu G."/>
        </authorList>
    </citation>
    <scope>NUCLEOTIDE SEQUENCE [LARGE SCALE GENOMIC DNA]</scope>
    <source>
        <strain evidence="11">cv. GZQX0401</strain>
        <tissue evidence="10">Young leaves</tissue>
    </source>
</reference>
<accession>A0A067K4H0</accession>
<dbReference type="GO" id="GO:0051260">
    <property type="term" value="P:protein homooligomerization"/>
    <property type="evidence" value="ECO:0007669"/>
    <property type="project" value="UniProtKB-ARBA"/>
</dbReference>
<keyword evidence="6" id="KW-0677">Repeat</keyword>
<evidence type="ECO:0000256" key="2">
    <source>
        <dbReference type="ARBA" id="ARBA00007809"/>
    </source>
</evidence>
<keyword evidence="3 9" id="KW-0813">Transport</keyword>
<gene>
    <name evidence="10" type="ORF">JCGZ_11492</name>
</gene>
<evidence type="ECO:0000256" key="7">
    <source>
        <dbReference type="ARBA" id="ARBA00022989"/>
    </source>
</evidence>
<feature type="transmembrane region" description="Helical" evidence="9">
    <location>
        <begin position="70"/>
        <end position="93"/>
    </location>
</feature>
<keyword evidence="5 9" id="KW-0812">Transmembrane</keyword>
<feature type="transmembrane region" description="Helical" evidence="9">
    <location>
        <begin position="131"/>
        <end position="152"/>
    </location>
</feature>
<proteinExistence type="inferred from homology"/>
<keyword evidence="11" id="KW-1185">Reference proteome</keyword>
<evidence type="ECO:0000313" key="11">
    <source>
        <dbReference type="Proteomes" id="UP000027138"/>
    </source>
</evidence>
<comment type="subcellular location">
    <subcellularLocation>
        <location evidence="9">Cell membrane</location>
        <topology evidence="9">Multi-pass membrane protein</topology>
    </subcellularLocation>
    <subcellularLocation>
        <location evidence="1">Endomembrane system</location>
        <topology evidence="1">Multi-pass membrane protein</topology>
    </subcellularLocation>
</comment>
<dbReference type="InterPro" id="IPR004316">
    <property type="entry name" value="SWEET_rpt"/>
</dbReference>
<dbReference type="OrthoDB" id="409725at2759"/>
<dbReference type="AlphaFoldDB" id="A0A067K4H0"/>
<dbReference type="GO" id="GO:0051119">
    <property type="term" value="F:sugar transmembrane transporter activity"/>
    <property type="evidence" value="ECO:0007669"/>
    <property type="project" value="InterPro"/>
</dbReference>
<sequence length="240" mass="26803">MTDTATVRTVIGIIGNIISFCLFLSPIPTMKKILKQKAVQEFKPDPYLATVLNCAMWTFYGLPYVKEDSILVSTINAIGLVIEFIYVAICFIFSPNKKRSKIALVLAVEVLIMIAVVMISMVLFSSPKTRATFVGILCIILNILMYVSPLTVMKLVIKTKSVKYMPLMLSLANLANGIIWVIYALLRFDINIVLPNGLGVISGVIQIILYATYYRTTRWDNDDEYHTANGSSEVQMASRV</sequence>
<dbReference type="STRING" id="180498.A0A067K4H0"/>
<comment type="similarity">
    <text evidence="2 9">Belongs to the SWEET sugar transporter family.</text>
</comment>
<feature type="transmembrane region" description="Helical" evidence="9">
    <location>
        <begin position="164"/>
        <end position="186"/>
    </location>
</feature>
<dbReference type="FunFam" id="1.20.1280.290:FF:000002">
    <property type="entry name" value="Bidirectional sugar transporter SWEET"/>
    <property type="match status" value="1"/>
</dbReference>
<evidence type="ECO:0000256" key="6">
    <source>
        <dbReference type="ARBA" id="ARBA00022737"/>
    </source>
</evidence>
<evidence type="ECO:0000256" key="3">
    <source>
        <dbReference type="ARBA" id="ARBA00022448"/>
    </source>
</evidence>
<dbReference type="GO" id="GO:0005886">
    <property type="term" value="C:plasma membrane"/>
    <property type="evidence" value="ECO:0007669"/>
    <property type="project" value="UniProtKB-SubCell"/>
</dbReference>
<comment type="function">
    <text evidence="9">Mediates both low-affinity uptake and efflux of sugar across the membrane.</text>
</comment>
<dbReference type="PANTHER" id="PTHR10791">
    <property type="entry name" value="RAG1-ACTIVATING PROTEIN 1"/>
    <property type="match status" value="1"/>
</dbReference>
<feature type="transmembrane region" description="Helical" evidence="9">
    <location>
        <begin position="6"/>
        <end position="25"/>
    </location>
</feature>
<evidence type="ECO:0000256" key="1">
    <source>
        <dbReference type="ARBA" id="ARBA00004127"/>
    </source>
</evidence>
<dbReference type="EMBL" id="KK914632">
    <property type="protein sequence ID" value="KDP31116.1"/>
    <property type="molecule type" value="Genomic_DNA"/>
</dbReference>
<evidence type="ECO:0000256" key="8">
    <source>
        <dbReference type="ARBA" id="ARBA00023136"/>
    </source>
</evidence>
<dbReference type="Proteomes" id="UP000027138">
    <property type="component" value="Unassembled WGS sequence"/>
</dbReference>
<feature type="transmembrane region" description="Helical" evidence="9">
    <location>
        <begin position="192"/>
        <end position="213"/>
    </location>
</feature>